<proteinExistence type="predicted"/>
<name>A0A147JXK0_HADYE</name>
<sequence>MEIHQIGGLGFDSNIYLILDEIVTLIDSGTGQNFKAVRQNLEKLGLKPSDIKLLINTHCHFDHTGGDHEFLKAGCQIAIHESEAGLLRSGDRFVTMAHFFGENPEPVEVARELRDGDQIRLGKTILEVIHTPGHTRGSICLYEPRLGALFSGDTVFCGDVGRTDLPTGDSHALARSLQRLAGLKLKSLYPGHGPAAEDDAQELIKMAIEII</sequence>
<reference evidence="2 3" key="1">
    <citation type="journal article" date="2016" name="Nat. Microbiol.">
        <title>Genomic inference of the metabolism of cosmopolitan subsurface Archaea, Hadesarchaea.</title>
        <authorList>
            <person name="Baker B.J."/>
            <person name="Saw J.H."/>
            <person name="Lind A.E."/>
            <person name="Lazar C.S."/>
            <person name="Hinrichs K.-U."/>
            <person name="Teske A.P."/>
            <person name="Ettema T.J."/>
        </authorList>
    </citation>
    <scope>NUCLEOTIDE SEQUENCE [LARGE SCALE GENOMIC DNA]</scope>
</reference>
<dbReference type="Pfam" id="PF00753">
    <property type="entry name" value="Lactamase_B"/>
    <property type="match status" value="1"/>
</dbReference>
<accession>A0A147JXK0</accession>
<evidence type="ECO:0000259" key="1">
    <source>
        <dbReference type="SMART" id="SM00849"/>
    </source>
</evidence>
<dbReference type="STRING" id="1776334.APZ16_06255"/>
<dbReference type="SMART" id="SM00849">
    <property type="entry name" value="Lactamase_B"/>
    <property type="match status" value="1"/>
</dbReference>
<evidence type="ECO:0000313" key="3">
    <source>
        <dbReference type="Proteomes" id="UP000074294"/>
    </source>
</evidence>
<protein>
    <recommendedName>
        <fullName evidence="1">Metallo-beta-lactamase domain-containing protein</fullName>
    </recommendedName>
</protein>
<dbReference type="EMBL" id="LQMQ01000026">
    <property type="protein sequence ID" value="KUO41238.1"/>
    <property type="molecule type" value="Genomic_DNA"/>
</dbReference>
<comment type="caution">
    <text evidence="2">The sequence shown here is derived from an EMBL/GenBank/DDBJ whole genome shotgun (WGS) entry which is preliminary data.</text>
</comment>
<organism evidence="2 3">
    <name type="scientific">Hadarchaeum yellowstonense</name>
    <dbReference type="NCBI Taxonomy" id="1776334"/>
    <lineage>
        <taxon>Archaea</taxon>
        <taxon>Methanobacteriati</taxon>
        <taxon>Candidatus Hadarchaeota</taxon>
        <taxon>Candidatus Hadarchaeia</taxon>
        <taxon>Candidatus Hadarchaeales</taxon>
        <taxon>Candidatus Hadarchaeaceae</taxon>
        <taxon>Candidatus Hadarchaeum</taxon>
    </lineage>
</organism>
<dbReference type="PANTHER" id="PTHR42951:SF4">
    <property type="entry name" value="ACYL-COENZYME A THIOESTERASE MBLAC2"/>
    <property type="match status" value="1"/>
</dbReference>
<feature type="domain" description="Metallo-beta-lactamase" evidence="1">
    <location>
        <begin position="12"/>
        <end position="192"/>
    </location>
</feature>
<gene>
    <name evidence="2" type="ORF">APZ16_06255</name>
</gene>
<dbReference type="AlphaFoldDB" id="A0A147JXK0"/>
<dbReference type="SUPFAM" id="SSF56281">
    <property type="entry name" value="Metallo-hydrolase/oxidoreductase"/>
    <property type="match status" value="1"/>
</dbReference>
<dbReference type="CDD" id="cd06262">
    <property type="entry name" value="metallo-hydrolase-like_MBL-fold"/>
    <property type="match status" value="1"/>
</dbReference>
<dbReference type="Proteomes" id="UP000074294">
    <property type="component" value="Unassembled WGS sequence"/>
</dbReference>
<dbReference type="Gene3D" id="3.60.15.10">
    <property type="entry name" value="Ribonuclease Z/Hydroxyacylglutathione hydrolase-like"/>
    <property type="match status" value="1"/>
</dbReference>
<evidence type="ECO:0000313" key="2">
    <source>
        <dbReference type="EMBL" id="KUO41238.1"/>
    </source>
</evidence>
<dbReference type="InterPro" id="IPR001279">
    <property type="entry name" value="Metallo-B-lactamas"/>
</dbReference>
<dbReference type="PANTHER" id="PTHR42951">
    <property type="entry name" value="METALLO-BETA-LACTAMASE DOMAIN-CONTAINING"/>
    <property type="match status" value="1"/>
</dbReference>
<dbReference type="InterPro" id="IPR050855">
    <property type="entry name" value="NDM-1-like"/>
</dbReference>
<dbReference type="InterPro" id="IPR036866">
    <property type="entry name" value="RibonucZ/Hydroxyglut_hydro"/>
</dbReference>